<comment type="caution">
    <text evidence="1">The sequence shown here is derived from an EMBL/GenBank/DDBJ whole genome shotgun (WGS) entry which is preliminary data.</text>
</comment>
<sequence length="60" mass="6653">MGAVAERAKRLVGLPREGISGYKCNQVVNEVFYGAKDMGLFASSYRTWVFLPLSQLKVSL</sequence>
<proteinExistence type="predicted"/>
<dbReference type="Proteomes" id="UP000249016">
    <property type="component" value="Unassembled WGS sequence"/>
</dbReference>
<gene>
    <name evidence="1" type="ORF">HMF3257_28210</name>
</gene>
<dbReference type="RefSeq" id="WP_146619279.1">
    <property type="nucleotide sequence ID" value="NZ_QLII01000001.1"/>
</dbReference>
<evidence type="ECO:0000313" key="1">
    <source>
        <dbReference type="EMBL" id="RAI77100.1"/>
    </source>
</evidence>
<protein>
    <submittedName>
        <fullName evidence="1">Uncharacterized protein</fullName>
    </submittedName>
</protein>
<evidence type="ECO:0000313" key="2">
    <source>
        <dbReference type="Proteomes" id="UP000249016"/>
    </source>
</evidence>
<dbReference type="EMBL" id="QLII01000001">
    <property type="protein sequence ID" value="RAI77100.1"/>
    <property type="molecule type" value="Genomic_DNA"/>
</dbReference>
<dbReference type="AlphaFoldDB" id="A0A327NP23"/>
<dbReference type="OrthoDB" id="9865719at2"/>
<organism evidence="1 2">
    <name type="scientific">Spirosoma telluris</name>
    <dbReference type="NCBI Taxonomy" id="2183553"/>
    <lineage>
        <taxon>Bacteria</taxon>
        <taxon>Pseudomonadati</taxon>
        <taxon>Bacteroidota</taxon>
        <taxon>Cytophagia</taxon>
        <taxon>Cytophagales</taxon>
        <taxon>Cytophagaceae</taxon>
        <taxon>Spirosoma</taxon>
    </lineage>
</organism>
<keyword evidence="2" id="KW-1185">Reference proteome</keyword>
<accession>A0A327NP23</accession>
<reference evidence="1 2" key="1">
    <citation type="submission" date="2018-06" db="EMBL/GenBank/DDBJ databases">
        <title>Spirosoma sp. HMF3257 Genome sequencing and assembly.</title>
        <authorList>
            <person name="Kang H."/>
            <person name="Cha I."/>
            <person name="Kim H."/>
            <person name="Kang J."/>
            <person name="Joh K."/>
        </authorList>
    </citation>
    <scope>NUCLEOTIDE SEQUENCE [LARGE SCALE GENOMIC DNA]</scope>
    <source>
        <strain evidence="1 2">HMF3257</strain>
    </source>
</reference>
<name>A0A327NP23_9BACT</name>